<sequence>MMFQLVVVFRSMTCCFGIQIFLDHLFWFCELYESINLLCIFFIFILSFFLAFTNIFFLFWYYLSELYICKLT</sequence>
<dbReference type="Proteomes" id="UP000266673">
    <property type="component" value="Unassembled WGS sequence"/>
</dbReference>
<dbReference type="EMBL" id="QKWP01002561">
    <property type="protein sequence ID" value="RIB02882.1"/>
    <property type="molecule type" value="Genomic_DNA"/>
</dbReference>
<keyword evidence="3" id="KW-1185">Reference proteome</keyword>
<gene>
    <name evidence="2" type="ORF">C2G38_2124259</name>
</gene>
<comment type="caution">
    <text evidence="2">The sequence shown here is derived from an EMBL/GenBank/DDBJ whole genome shotgun (WGS) entry which is preliminary data.</text>
</comment>
<feature type="transmembrane region" description="Helical" evidence="1">
    <location>
        <begin position="34"/>
        <end position="63"/>
    </location>
</feature>
<accession>A0A397TXY6</accession>
<evidence type="ECO:0000313" key="2">
    <source>
        <dbReference type="EMBL" id="RIB02882.1"/>
    </source>
</evidence>
<name>A0A397TXY6_9GLOM</name>
<feature type="transmembrane region" description="Helical" evidence="1">
    <location>
        <begin position="7"/>
        <end position="28"/>
    </location>
</feature>
<dbReference type="AlphaFoldDB" id="A0A397TXY6"/>
<reference evidence="2 3" key="1">
    <citation type="submission" date="2018-06" db="EMBL/GenBank/DDBJ databases">
        <title>Comparative genomics reveals the genomic features of Rhizophagus irregularis, R. cerebriforme, R. diaphanum and Gigaspora rosea, and their symbiotic lifestyle signature.</title>
        <authorList>
            <person name="Morin E."/>
            <person name="San Clemente H."/>
            <person name="Chen E.C.H."/>
            <person name="De La Providencia I."/>
            <person name="Hainaut M."/>
            <person name="Kuo A."/>
            <person name="Kohler A."/>
            <person name="Murat C."/>
            <person name="Tang N."/>
            <person name="Roy S."/>
            <person name="Loubradou J."/>
            <person name="Henrissat B."/>
            <person name="Grigoriev I.V."/>
            <person name="Corradi N."/>
            <person name="Roux C."/>
            <person name="Martin F.M."/>
        </authorList>
    </citation>
    <scope>NUCLEOTIDE SEQUENCE [LARGE SCALE GENOMIC DNA]</scope>
    <source>
        <strain evidence="2 3">DAOM 194757</strain>
    </source>
</reference>
<organism evidence="2 3">
    <name type="scientific">Gigaspora rosea</name>
    <dbReference type="NCBI Taxonomy" id="44941"/>
    <lineage>
        <taxon>Eukaryota</taxon>
        <taxon>Fungi</taxon>
        <taxon>Fungi incertae sedis</taxon>
        <taxon>Mucoromycota</taxon>
        <taxon>Glomeromycotina</taxon>
        <taxon>Glomeromycetes</taxon>
        <taxon>Diversisporales</taxon>
        <taxon>Gigasporaceae</taxon>
        <taxon>Gigaspora</taxon>
    </lineage>
</organism>
<evidence type="ECO:0000256" key="1">
    <source>
        <dbReference type="SAM" id="Phobius"/>
    </source>
</evidence>
<keyword evidence="1" id="KW-1133">Transmembrane helix</keyword>
<protein>
    <submittedName>
        <fullName evidence="2">Uncharacterized protein</fullName>
    </submittedName>
</protein>
<evidence type="ECO:0000313" key="3">
    <source>
        <dbReference type="Proteomes" id="UP000266673"/>
    </source>
</evidence>
<keyword evidence="1" id="KW-0472">Membrane</keyword>
<keyword evidence="1" id="KW-0812">Transmembrane</keyword>
<proteinExistence type="predicted"/>